<dbReference type="InterPro" id="IPR004358">
    <property type="entry name" value="Sig_transdc_His_kin-like_C"/>
</dbReference>
<feature type="domain" description="HAMP" evidence="14">
    <location>
        <begin position="65"/>
        <end position="121"/>
    </location>
</feature>
<dbReference type="EMBL" id="DRQG01000144">
    <property type="protein sequence ID" value="HGY57122.1"/>
    <property type="molecule type" value="Genomic_DNA"/>
</dbReference>
<dbReference type="InterPro" id="IPR036097">
    <property type="entry name" value="HisK_dim/P_sf"/>
</dbReference>
<dbReference type="CDD" id="cd00130">
    <property type="entry name" value="PAS"/>
    <property type="match status" value="1"/>
</dbReference>
<dbReference type="Pfam" id="PF00512">
    <property type="entry name" value="HisKA"/>
    <property type="match status" value="1"/>
</dbReference>
<dbReference type="SUPFAM" id="SSF55874">
    <property type="entry name" value="ATPase domain of HSP90 chaperone/DNA topoisomerase II/histidine kinase"/>
    <property type="match status" value="1"/>
</dbReference>
<dbReference type="CDD" id="cd00082">
    <property type="entry name" value="HisKA"/>
    <property type="match status" value="1"/>
</dbReference>
<evidence type="ECO:0000256" key="4">
    <source>
        <dbReference type="ARBA" id="ARBA00022553"/>
    </source>
</evidence>
<dbReference type="InterPro" id="IPR005467">
    <property type="entry name" value="His_kinase_dom"/>
</dbReference>
<dbReference type="SUPFAM" id="SSF55785">
    <property type="entry name" value="PYP-like sensor domain (PAS domain)"/>
    <property type="match status" value="1"/>
</dbReference>
<dbReference type="PROSITE" id="PS50885">
    <property type="entry name" value="HAMP"/>
    <property type="match status" value="1"/>
</dbReference>
<dbReference type="Pfam" id="PF00672">
    <property type="entry name" value="HAMP"/>
    <property type="match status" value="1"/>
</dbReference>
<evidence type="ECO:0000259" key="13">
    <source>
        <dbReference type="PROSITE" id="PS50112"/>
    </source>
</evidence>
<sequence>MFNKLGLKYKFVILSIATIVIVTATGLVLFDYLVSRDPARWLQYSLILAAFYVGTGVIGVFLFSRYMIRPVLNLTEKVNQVRQGNLDIPFDEIPRHKRVDEMDKLFEGFGHMLRHLRQTIDELTDSKEKAEAATRELDKSKKKLEAIFNGISDGIMIIDRGFKIASANPTMLRLMDVSEEEALGESCFLLCNGKPSRCSFCKAGEVFKTGEHLSTFCKKTDKSACKDRVYEIHDFPLYDDQGNIEQVIEYVKDVTEAIEMQTHLEDSRRLAAIGEMAAKVAHEVRNPLNAIKGATHYLHSEIKEKETRSYLTLIEEQVDRVNRVATELLFFTKPKKIMRQACRITDIVENALRVTRPQITTKEITVETSGLDEAPAVHLDAGQMEQALINLIANSVDAMESGGHLHIHLKNDGKGLRLTVADDGCGIPEQNTKNLFVPFYTTKTKGTGLGLTIVKKIIENHSGSLQIKSKPNEGTEVSIILPLEKSLV</sequence>
<dbReference type="PANTHER" id="PTHR43065">
    <property type="entry name" value="SENSOR HISTIDINE KINASE"/>
    <property type="match status" value="1"/>
</dbReference>
<dbReference type="Gene3D" id="3.30.450.20">
    <property type="entry name" value="PAS domain"/>
    <property type="match status" value="1"/>
</dbReference>
<organism evidence="15">
    <name type="scientific">Caldithrix abyssi</name>
    <dbReference type="NCBI Taxonomy" id="187145"/>
    <lineage>
        <taxon>Bacteria</taxon>
        <taxon>Pseudomonadati</taxon>
        <taxon>Calditrichota</taxon>
        <taxon>Calditrichia</taxon>
        <taxon>Calditrichales</taxon>
        <taxon>Calditrichaceae</taxon>
        <taxon>Caldithrix</taxon>
    </lineage>
</organism>
<feature type="domain" description="Histidine kinase" evidence="12">
    <location>
        <begin position="279"/>
        <end position="485"/>
    </location>
</feature>
<dbReference type="CDD" id="cd00075">
    <property type="entry name" value="HATPase"/>
    <property type="match status" value="1"/>
</dbReference>
<dbReference type="Pfam" id="PF13426">
    <property type="entry name" value="PAS_9"/>
    <property type="match status" value="1"/>
</dbReference>
<evidence type="ECO:0000256" key="10">
    <source>
        <dbReference type="SAM" id="Coils"/>
    </source>
</evidence>
<dbReference type="PANTHER" id="PTHR43065:SF46">
    <property type="entry name" value="C4-DICARBOXYLATE TRANSPORT SENSOR PROTEIN DCTB"/>
    <property type="match status" value="1"/>
</dbReference>
<evidence type="ECO:0000256" key="3">
    <source>
        <dbReference type="ARBA" id="ARBA00012438"/>
    </source>
</evidence>
<keyword evidence="4" id="KW-0597">Phosphoprotein</keyword>
<comment type="subcellular location">
    <subcellularLocation>
        <location evidence="2">Membrane</location>
    </subcellularLocation>
</comment>
<dbReference type="PRINTS" id="PR00344">
    <property type="entry name" value="BCTRLSENSOR"/>
</dbReference>
<evidence type="ECO:0000256" key="1">
    <source>
        <dbReference type="ARBA" id="ARBA00000085"/>
    </source>
</evidence>
<keyword evidence="5" id="KW-0808">Transferase</keyword>
<dbReference type="AlphaFoldDB" id="A0A7V4WX06"/>
<evidence type="ECO:0000256" key="9">
    <source>
        <dbReference type="ARBA" id="ARBA00023012"/>
    </source>
</evidence>
<feature type="domain" description="PAS" evidence="13">
    <location>
        <begin position="140"/>
        <end position="189"/>
    </location>
</feature>
<dbReference type="Gene3D" id="1.10.287.130">
    <property type="match status" value="1"/>
</dbReference>
<keyword evidence="11" id="KW-1133">Transmembrane helix</keyword>
<evidence type="ECO:0000256" key="11">
    <source>
        <dbReference type="SAM" id="Phobius"/>
    </source>
</evidence>
<keyword evidence="8" id="KW-0067">ATP-binding</keyword>
<name>A0A7V4WX06_CALAY</name>
<dbReference type="SUPFAM" id="SSF158472">
    <property type="entry name" value="HAMP domain-like"/>
    <property type="match status" value="1"/>
</dbReference>
<dbReference type="Gene3D" id="3.30.565.10">
    <property type="entry name" value="Histidine kinase-like ATPase, C-terminal domain"/>
    <property type="match status" value="1"/>
</dbReference>
<protein>
    <recommendedName>
        <fullName evidence="3">histidine kinase</fullName>
        <ecNumber evidence="3">2.7.13.3</ecNumber>
    </recommendedName>
</protein>
<dbReference type="InterPro" id="IPR035965">
    <property type="entry name" value="PAS-like_dom_sf"/>
</dbReference>
<keyword evidence="6" id="KW-0547">Nucleotide-binding</keyword>
<dbReference type="GO" id="GO:0016020">
    <property type="term" value="C:membrane"/>
    <property type="evidence" value="ECO:0007669"/>
    <property type="project" value="UniProtKB-SubCell"/>
</dbReference>
<dbReference type="SMART" id="SM00387">
    <property type="entry name" value="HATPase_c"/>
    <property type="match status" value="1"/>
</dbReference>
<dbReference type="InterPro" id="IPR003594">
    <property type="entry name" value="HATPase_dom"/>
</dbReference>
<dbReference type="Pfam" id="PF02518">
    <property type="entry name" value="HATPase_c"/>
    <property type="match status" value="1"/>
</dbReference>
<comment type="caution">
    <text evidence="15">The sequence shown here is derived from an EMBL/GenBank/DDBJ whole genome shotgun (WGS) entry which is preliminary data.</text>
</comment>
<keyword evidence="11" id="KW-0812">Transmembrane</keyword>
<dbReference type="GO" id="GO:0000155">
    <property type="term" value="F:phosphorelay sensor kinase activity"/>
    <property type="evidence" value="ECO:0007669"/>
    <property type="project" value="InterPro"/>
</dbReference>
<dbReference type="SUPFAM" id="SSF47384">
    <property type="entry name" value="Homodimeric domain of signal transducing histidine kinase"/>
    <property type="match status" value="1"/>
</dbReference>
<keyword evidence="7" id="KW-0418">Kinase</keyword>
<evidence type="ECO:0000313" key="15">
    <source>
        <dbReference type="EMBL" id="HGY57122.1"/>
    </source>
</evidence>
<dbReference type="Gene3D" id="6.10.340.10">
    <property type="match status" value="1"/>
</dbReference>
<evidence type="ECO:0000256" key="2">
    <source>
        <dbReference type="ARBA" id="ARBA00004370"/>
    </source>
</evidence>
<dbReference type="GO" id="GO:0005524">
    <property type="term" value="F:ATP binding"/>
    <property type="evidence" value="ECO:0007669"/>
    <property type="project" value="UniProtKB-KW"/>
</dbReference>
<evidence type="ECO:0000256" key="7">
    <source>
        <dbReference type="ARBA" id="ARBA00022777"/>
    </source>
</evidence>
<feature type="transmembrane region" description="Helical" evidence="11">
    <location>
        <begin position="41"/>
        <end position="63"/>
    </location>
</feature>
<evidence type="ECO:0000256" key="5">
    <source>
        <dbReference type="ARBA" id="ARBA00022679"/>
    </source>
</evidence>
<dbReference type="InterPro" id="IPR003660">
    <property type="entry name" value="HAMP_dom"/>
</dbReference>
<dbReference type="PROSITE" id="PS50109">
    <property type="entry name" value="HIS_KIN"/>
    <property type="match status" value="1"/>
</dbReference>
<reference evidence="15" key="1">
    <citation type="journal article" date="2020" name="mSystems">
        <title>Genome- and Community-Level Interaction Insights into Carbon Utilization and Element Cycling Functions of Hydrothermarchaeota in Hydrothermal Sediment.</title>
        <authorList>
            <person name="Zhou Z."/>
            <person name="Liu Y."/>
            <person name="Xu W."/>
            <person name="Pan J."/>
            <person name="Luo Z.H."/>
            <person name="Li M."/>
        </authorList>
    </citation>
    <scope>NUCLEOTIDE SEQUENCE [LARGE SCALE GENOMIC DNA]</scope>
    <source>
        <strain evidence="15">HyVt-577</strain>
    </source>
</reference>
<keyword evidence="10" id="KW-0175">Coiled coil</keyword>
<dbReference type="CDD" id="cd06225">
    <property type="entry name" value="HAMP"/>
    <property type="match status" value="1"/>
</dbReference>
<dbReference type="InterPro" id="IPR036890">
    <property type="entry name" value="HATPase_C_sf"/>
</dbReference>
<dbReference type="SMART" id="SM00091">
    <property type="entry name" value="PAS"/>
    <property type="match status" value="1"/>
</dbReference>
<dbReference type="PROSITE" id="PS50112">
    <property type="entry name" value="PAS"/>
    <property type="match status" value="1"/>
</dbReference>
<feature type="transmembrane region" description="Helical" evidence="11">
    <location>
        <begin position="12"/>
        <end position="35"/>
    </location>
</feature>
<gene>
    <name evidence="15" type="ORF">ENK44_15545</name>
</gene>
<comment type="catalytic activity">
    <reaction evidence="1">
        <text>ATP + protein L-histidine = ADP + protein N-phospho-L-histidine.</text>
        <dbReference type="EC" id="2.7.13.3"/>
    </reaction>
</comment>
<dbReference type="EC" id="2.7.13.3" evidence="3"/>
<keyword evidence="11" id="KW-0472">Membrane</keyword>
<dbReference type="SMART" id="SM00388">
    <property type="entry name" value="HisKA"/>
    <property type="match status" value="1"/>
</dbReference>
<dbReference type="InterPro" id="IPR003661">
    <property type="entry name" value="HisK_dim/P_dom"/>
</dbReference>
<evidence type="ECO:0000259" key="14">
    <source>
        <dbReference type="PROSITE" id="PS50885"/>
    </source>
</evidence>
<dbReference type="Proteomes" id="UP000885779">
    <property type="component" value="Unassembled WGS sequence"/>
</dbReference>
<dbReference type="SMART" id="SM00304">
    <property type="entry name" value="HAMP"/>
    <property type="match status" value="1"/>
</dbReference>
<dbReference type="InterPro" id="IPR000014">
    <property type="entry name" value="PAS"/>
</dbReference>
<accession>A0A7V4WX06</accession>
<evidence type="ECO:0000256" key="6">
    <source>
        <dbReference type="ARBA" id="ARBA00022741"/>
    </source>
</evidence>
<feature type="coiled-coil region" evidence="10">
    <location>
        <begin position="113"/>
        <end position="147"/>
    </location>
</feature>
<dbReference type="NCBIfam" id="TIGR00229">
    <property type="entry name" value="sensory_box"/>
    <property type="match status" value="1"/>
</dbReference>
<evidence type="ECO:0000259" key="12">
    <source>
        <dbReference type="PROSITE" id="PS50109"/>
    </source>
</evidence>
<evidence type="ECO:0000256" key="8">
    <source>
        <dbReference type="ARBA" id="ARBA00022840"/>
    </source>
</evidence>
<keyword evidence="9" id="KW-0902">Two-component regulatory system</keyword>
<proteinExistence type="predicted"/>